<reference evidence="1" key="1">
    <citation type="submission" date="2021-01" db="EMBL/GenBank/DDBJ databases">
        <title>Whole genome shotgun sequence of Actinoplanes ferrugineus NBRC 15555.</title>
        <authorList>
            <person name="Komaki H."/>
            <person name="Tamura T."/>
        </authorList>
    </citation>
    <scope>NUCLEOTIDE SEQUENCE</scope>
    <source>
        <strain evidence="1">NBRC 15555</strain>
    </source>
</reference>
<gene>
    <name evidence="1" type="ORF">Afe05nite_74580</name>
</gene>
<evidence type="ECO:0008006" key="3">
    <source>
        <dbReference type="Google" id="ProtNLM"/>
    </source>
</evidence>
<keyword evidence="2" id="KW-1185">Reference proteome</keyword>
<dbReference type="Proteomes" id="UP000598174">
    <property type="component" value="Unassembled WGS sequence"/>
</dbReference>
<protein>
    <recommendedName>
        <fullName evidence="3">HEPN/Toprim N-terminal domain-containing protein</fullName>
    </recommendedName>
</protein>
<proteinExistence type="predicted"/>
<name>A0A919MHA4_9ACTN</name>
<evidence type="ECO:0000313" key="1">
    <source>
        <dbReference type="EMBL" id="GIE15618.1"/>
    </source>
</evidence>
<sequence>MVDGRLVTRIRDDDLEALAALVATADPTVATDAESGITELRATIPGPRMAERLDLLGVNERVGREAFDRRVHEAIANVDDRLADDELAVDPAIFMQERAFYERFTFQVWITRLREAAPTAPVTEIRRLFVYPEPDDFWWLHHWLRSLESRAAIRLALLAFPQADVVVRLRVGGDDRTDQLAAISADARNSLRTRGASFLPLIVLTEGASDAELLRDALHVLFPHLVDLVRFLDFDALPSSAKRTSGGAKDIAPKIRTLLGSGIQQRIVAVYDNDLQGRQALAELQQHVLPAGVVAACYPDLDLARSYPAYGLPGTGDENRIAATNVNGTAASLELYLGRDSLTAPDGSLYPVKWKLKSQDGVYQGVVDHKGTVQDHFKRKVTAARAGGGCLPDQDWSGVHLLLQHVLHAHESVTQSQY</sequence>
<evidence type="ECO:0000313" key="2">
    <source>
        <dbReference type="Proteomes" id="UP000598174"/>
    </source>
</evidence>
<accession>A0A919MHA4</accession>
<comment type="caution">
    <text evidence="1">The sequence shown here is derived from an EMBL/GenBank/DDBJ whole genome shotgun (WGS) entry which is preliminary data.</text>
</comment>
<organism evidence="1 2">
    <name type="scientific">Paractinoplanes ferrugineus</name>
    <dbReference type="NCBI Taxonomy" id="113564"/>
    <lineage>
        <taxon>Bacteria</taxon>
        <taxon>Bacillati</taxon>
        <taxon>Actinomycetota</taxon>
        <taxon>Actinomycetes</taxon>
        <taxon>Micromonosporales</taxon>
        <taxon>Micromonosporaceae</taxon>
        <taxon>Paractinoplanes</taxon>
    </lineage>
</organism>
<dbReference type="AlphaFoldDB" id="A0A919MHA4"/>
<dbReference type="EMBL" id="BOMM01000070">
    <property type="protein sequence ID" value="GIE15618.1"/>
    <property type="molecule type" value="Genomic_DNA"/>
</dbReference>